<dbReference type="PANTHER" id="PTHR37423:SF2">
    <property type="entry name" value="MEMBRANE-BOUND LYTIC MUREIN TRANSGLYCOSYLASE C"/>
    <property type="match status" value="1"/>
</dbReference>
<sequence length="244" mass="27995">MRRKLLTVWYALLILFCLELVTYGAVGFMADYYHKLIWERFNAGIKEYREVNSSLPYADFINRASRAEGISGQVVAAVIQAESSFQPRALSRSGAYGLMQVIPSTWRQVNNQIKACTGRHAGDCTSDCYFNPEINITIGTAYLGQLYKSYNGDMVRALAAYNAGPGEVSRYGGVPPFQETNEYIDRIITYWFKAQNKPLPSYSLQSEYWQDVRSTLGWLCLLTAVLIGFVLWRLLKRHHSWRWR</sequence>
<feature type="transmembrane region" description="Helical" evidence="1">
    <location>
        <begin position="216"/>
        <end position="235"/>
    </location>
</feature>
<dbReference type="SUPFAM" id="SSF53955">
    <property type="entry name" value="Lysozyme-like"/>
    <property type="match status" value="1"/>
</dbReference>
<reference evidence="3" key="1">
    <citation type="submission" date="2019-08" db="EMBL/GenBank/DDBJ databases">
        <authorList>
            <person name="Kucharzyk K."/>
            <person name="Murdoch R.W."/>
            <person name="Higgins S."/>
            <person name="Loffler F."/>
        </authorList>
    </citation>
    <scope>NUCLEOTIDE SEQUENCE</scope>
</reference>
<keyword evidence="1" id="KW-0472">Membrane</keyword>
<dbReference type="InterPro" id="IPR023346">
    <property type="entry name" value="Lysozyme-like_dom_sf"/>
</dbReference>
<organism evidence="3">
    <name type="scientific">bioreactor metagenome</name>
    <dbReference type="NCBI Taxonomy" id="1076179"/>
    <lineage>
        <taxon>unclassified sequences</taxon>
        <taxon>metagenomes</taxon>
        <taxon>ecological metagenomes</taxon>
    </lineage>
</organism>
<dbReference type="AlphaFoldDB" id="A0A644UDJ0"/>
<evidence type="ECO:0000259" key="2">
    <source>
        <dbReference type="Pfam" id="PF01464"/>
    </source>
</evidence>
<proteinExistence type="predicted"/>
<dbReference type="Gene3D" id="1.10.530.10">
    <property type="match status" value="1"/>
</dbReference>
<comment type="caution">
    <text evidence="3">The sequence shown here is derived from an EMBL/GenBank/DDBJ whole genome shotgun (WGS) entry which is preliminary data.</text>
</comment>
<evidence type="ECO:0000256" key="1">
    <source>
        <dbReference type="SAM" id="Phobius"/>
    </source>
</evidence>
<dbReference type="EMBL" id="VSSQ01000103">
    <property type="protein sequence ID" value="MPL77058.1"/>
    <property type="molecule type" value="Genomic_DNA"/>
</dbReference>
<keyword evidence="1" id="KW-0812">Transmembrane</keyword>
<name>A0A644UDJ0_9ZZZZ</name>
<feature type="domain" description="Transglycosylase SLT" evidence="2">
    <location>
        <begin position="60"/>
        <end position="183"/>
    </location>
</feature>
<dbReference type="Pfam" id="PF01464">
    <property type="entry name" value="SLT"/>
    <property type="match status" value="1"/>
</dbReference>
<dbReference type="PANTHER" id="PTHR37423">
    <property type="entry name" value="SOLUBLE LYTIC MUREIN TRANSGLYCOSYLASE-RELATED"/>
    <property type="match status" value="1"/>
</dbReference>
<keyword evidence="1" id="KW-1133">Transmembrane helix</keyword>
<evidence type="ECO:0000313" key="3">
    <source>
        <dbReference type="EMBL" id="MPL77058.1"/>
    </source>
</evidence>
<dbReference type="InterPro" id="IPR008258">
    <property type="entry name" value="Transglycosylase_SLT_dom_1"/>
</dbReference>
<protein>
    <submittedName>
        <fullName evidence="3">Membrane-bound lytic murein transglycosylase C</fullName>
    </submittedName>
</protein>
<accession>A0A644UDJ0</accession>
<dbReference type="CDD" id="cd00254">
    <property type="entry name" value="LT-like"/>
    <property type="match status" value="1"/>
</dbReference>
<gene>
    <name evidence="3" type="primary">mltC_2</name>
    <name evidence="3" type="ORF">SDC9_22909</name>
</gene>